<keyword evidence="2" id="KW-0732">Signal</keyword>
<protein>
    <submittedName>
        <fullName evidence="3">Uncharacterized protein</fullName>
    </submittedName>
</protein>
<reference evidence="3 4" key="1">
    <citation type="submission" date="2016-03" db="EMBL/GenBank/DDBJ databases">
        <title>Cyphomyrmex costatus WGS genome.</title>
        <authorList>
            <person name="Nygaard S."/>
            <person name="Hu H."/>
            <person name="Boomsma J."/>
            <person name="Zhang G."/>
        </authorList>
    </citation>
    <scope>NUCLEOTIDE SEQUENCE [LARGE SCALE GENOMIC DNA]</scope>
    <source>
        <strain evidence="3">MS0001</strain>
        <tissue evidence="3">Whole body</tissue>
    </source>
</reference>
<proteinExistence type="predicted"/>
<feature type="compositionally biased region" description="Basic and acidic residues" evidence="1">
    <location>
        <begin position="450"/>
        <end position="480"/>
    </location>
</feature>
<name>A0A195CSN3_9HYME</name>
<dbReference type="AlphaFoldDB" id="A0A195CSN3"/>
<dbReference type="PROSITE" id="PS51257">
    <property type="entry name" value="PROKAR_LIPOPROTEIN"/>
    <property type="match status" value="1"/>
</dbReference>
<organism evidence="3 4">
    <name type="scientific">Cyphomyrmex costatus</name>
    <dbReference type="NCBI Taxonomy" id="456900"/>
    <lineage>
        <taxon>Eukaryota</taxon>
        <taxon>Metazoa</taxon>
        <taxon>Ecdysozoa</taxon>
        <taxon>Arthropoda</taxon>
        <taxon>Hexapoda</taxon>
        <taxon>Insecta</taxon>
        <taxon>Pterygota</taxon>
        <taxon>Neoptera</taxon>
        <taxon>Endopterygota</taxon>
        <taxon>Hymenoptera</taxon>
        <taxon>Apocrita</taxon>
        <taxon>Aculeata</taxon>
        <taxon>Formicoidea</taxon>
        <taxon>Formicidae</taxon>
        <taxon>Myrmicinae</taxon>
        <taxon>Cyphomyrmex</taxon>
    </lineage>
</organism>
<dbReference type="EMBL" id="KQ977329">
    <property type="protein sequence ID" value="KYN03537.1"/>
    <property type="molecule type" value="Genomic_DNA"/>
</dbReference>
<sequence>MRSSLRLGVALLLTIATSSIIQSCRSEHTCGSLGSGINACKCGEIVVKSAKVRKPLFYASPEAINEAAAAREAVGRLSVGSGPWQSESKSYTTSGAFSSSSSSSSSRSSSSGGSLGVGNARSLPFNFVSDRVTSSCGCGKGTSESLEVRDLLSSNVEGKVVPSFPPIGDLCYPSQPNSYKYQLTTKVTPAYPGKVKCAPPIPYKVCVKVLNGQVDEAGLRELGYGRGYTGANAGSIAYSSAGIRRSDVATSNNVETYQGSTRSSCDFGDDAEVPEDYSYPGLPADPVSVTLAYKNLFPRTVYYNKKTFVPEDKLAFGHRTVPTEATVSKFVPDIPEEKLQILEKPVVELKEVPQAPVTVGTYDEHEQAKLAELEAIERERINREEIAEQQRGNFITYGDLGYAPINRPLPVNSAGEFNNVEDDAGADCGPTGPPDPDYVPGSVVINREEIVRNGHRVDDDSLRNDRSDVDRTDVDRHYDGISDDDEEYDSGESASGIFARLKNIARKHHHSSPSSCKCRDI</sequence>
<feature type="signal peptide" evidence="2">
    <location>
        <begin position="1"/>
        <end position="26"/>
    </location>
</feature>
<feature type="region of interest" description="Disordered" evidence="1">
    <location>
        <begin position="93"/>
        <end position="114"/>
    </location>
</feature>
<evidence type="ECO:0000256" key="1">
    <source>
        <dbReference type="SAM" id="MobiDB-lite"/>
    </source>
</evidence>
<accession>A0A195CSN3</accession>
<evidence type="ECO:0000256" key="2">
    <source>
        <dbReference type="SAM" id="SignalP"/>
    </source>
</evidence>
<feature type="region of interest" description="Disordered" evidence="1">
    <location>
        <begin position="450"/>
        <end position="492"/>
    </location>
</feature>
<feature type="chain" id="PRO_5008270145" evidence="2">
    <location>
        <begin position="27"/>
        <end position="521"/>
    </location>
</feature>
<keyword evidence="4" id="KW-1185">Reference proteome</keyword>
<dbReference type="Proteomes" id="UP000078542">
    <property type="component" value="Unassembled WGS sequence"/>
</dbReference>
<dbReference type="STRING" id="456900.A0A195CSN3"/>
<evidence type="ECO:0000313" key="3">
    <source>
        <dbReference type="EMBL" id="KYN03537.1"/>
    </source>
</evidence>
<feature type="region of interest" description="Disordered" evidence="1">
    <location>
        <begin position="419"/>
        <end position="438"/>
    </location>
</feature>
<gene>
    <name evidence="3" type="ORF">ALC62_05664</name>
</gene>
<evidence type="ECO:0000313" key="4">
    <source>
        <dbReference type="Proteomes" id="UP000078542"/>
    </source>
</evidence>
<feature type="compositionally biased region" description="Low complexity" evidence="1">
    <location>
        <begin position="93"/>
        <end position="112"/>
    </location>
</feature>
<feature type="compositionally biased region" description="Acidic residues" evidence="1">
    <location>
        <begin position="481"/>
        <end position="490"/>
    </location>
</feature>